<evidence type="ECO:0000256" key="3">
    <source>
        <dbReference type="ARBA" id="ARBA00022525"/>
    </source>
</evidence>
<evidence type="ECO:0000256" key="7">
    <source>
        <dbReference type="SAM" id="SignalP"/>
    </source>
</evidence>
<dbReference type="EMBL" id="JBICBT010001335">
    <property type="protein sequence ID" value="KAL3072259.1"/>
    <property type="molecule type" value="Genomic_DNA"/>
</dbReference>
<accession>A0ABD2HV26</accession>
<evidence type="ECO:0000256" key="6">
    <source>
        <dbReference type="ARBA" id="ARBA00023320"/>
    </source>
</evidence>
<dbReference type="PANTHER" id="PTHR20986">
    <property type="entry name" value="FMRFAMIDE-RELATED PEPTIDES"/>
    <property type="match status" value="1"/>
</dbReference>
<proteinExistence type="inferred from homology"/>
<evidence type="ECO:0000256" key="5">
    <source>
        <dbReference type="ARBA" id="ARBA00022815"/>
    </source>
</evidence>
<dbReference type="AlphaFoldDB" id="A0ABD2HV26"/>
<keyword evidence="5" id="KW-0027">Amidation</keyword>
<evidence type="ECO:0000256" key="2">
    <source>
        <dbReference type="ARBA" id="ARBA00006356"/>
    </source>
</evidence>
<keyword evidence="4" id="KW-0165">Cleavage on pair of basic residues</keyword>
<keyword evidence="9" id="KW-1185">Reference proteome</keyword>
<comment type="similarity">
    <text evidence="2">Belongs to the FARP (FMRFamide related peptide) family.</text>
</comment>
<dbReference type="InterPro" id="IPR051041">
    <property type="entry name" value="FMRFamide-related_np"/>
</dbReference>
<dbReference type="GO" id="GO:0007218">
    <property type="term" value="P:neuropeptide signaling pathway"/>
    <property type="evidence" value="ECO:0007669"/>
    <property type="project" value="UniProtKB-KW"/>
</dbReference>
<comment type="subcellular location">
    <subcellularLocation>
        <location evidence="1">Secreted</location>
    </subcellularLocation>
</comment>
<reference evidence="8 9" key="1">
    <citation type="submission" date="2024-10" db="EMBL/GenBank/DDBJ databases">
        <authorList>
            <person name="Kim D."/>
        </authorList>
    </citation>
    <scope>NUCLEOTIDE SEQUENCE [LARGE SCALE GENOMIC DNA]</scope>
    <source>
        <strain evidence="8">BH-2024</strain>
    </source>
</reference>
<dbReference type="InterPro" id="IPR002544">
    <property type="entry name" value="FMRFamid-related_peptide-like"/>
</dbReference>
<organism evidence="8 9">
    <name type="scientific">Heterodera trifolii</name>
    <dbReference type="NCBI Taxonomy" id="157864"/>
    <lineage>
        <taxon>Eukaryota</taxon>
        <taxon>Metazoa</taxon>
        <taxon>Ecdysozoa</taxon>
        <taxon>Nematoda</taxon>
        <taxon>Chromadorea</taxon>
        <taxon>Rhabditida</taxon>
        <taxon>Tylenchina</taxon>
        <taxon>Tylenchomorpha</taxon>
        <taxon>Tylenchoidea</taxon>
        <taxon>Heteroderidae</taxon>
        <taxon>Heteroderinae</taxon>
        <taxon>Heterodera</taxon>
    </lineage>
</organism>
<dbReference type="PANTHER" id="PTHR20986:SF14">
    <property type="entry name" value="FMRFAMIDE-LIKE NEUROPEPTIDES 6"/>
    <property type="match status" value="1"/>
</dbReference>
<comment type="caution">
    <text evidence="8">The sequence shown here is derived from an EMBL/GenBank/DDBJ whole genome shotgun (WGS) entry which is preliminary data.</text>
</comment>
<dbReference type="GO" id="GO:0005576">
    <property type="term" value="C:extracellular region"/>
    <property type="evidence" value="ECO:0007669"/>
    <property type="project" value="UniProtKB-SubCell"/>
</dbReference>
<protein>
    <submittedName>
        <fullName evidence="8">Uncharacterized protein</fullName>
    </submittedName>
</protein>
<feature type="signal peptide" evidence="7">
    <location>
        <begin position="1"/>
        <end position="39"/>
    </location>
</feature>
<sequence length="176" mass="19825">MAMNTNSMHCSSASSSPSVPIMLSMFCFIFAIFLHPASSSDLLSSSDDAKLQQMLCARFPGLAACQPNDEASRGIMTKRKSAYMRFGRAAAAADPSEEYEMEKRKSAYMRFGKRSPAEEGETYQMWAANEPDAQMEKRKSAYMRFGKRKSAYMRFGRNLAFLLLLVRHCPLPTRLD</sequence>
<dbReference type="Pfam" id="PF01581">
    <property type="entry name" value="FARP"/>
    <property type="match status" value="3"/>
</dbReference>
<evidence type="ECO:0000256" key="4">
    <source>
        <dbReference type="ARBA" id="ARBA00022685"/>
    </source>
</evidence>
<dbReference type="Proteomes" id="UP001620626">
    <property type="component" value="Unassembled WGS sequence"/>
</dbReference>
<keyword evidence="7" id="KW-0732">Signal</keyword>
<keyword evidence="6" id="KW-0527">Neuropeptide</keyword>
<name>A0ABD2HV26_9BILA</name>
<keyword evidence="3" id="KW-0964">Secreted</keyword>
<evidence type="ECO:0000313" key="8">
    <source>
        <dbReference type="EMBL" id="KAL3072259.1"/>
    </source>
</evidence>
<evidence type="ECO:0000313" key="9">
    <source>
        <dbReference type="Proteomes" id="UP001620626"/>
    </source>
</evidence>
<feature type="chain" id="PRO_5044753321" evidence="7">
    <location>
        <begin position="40"/>
        <end position="176"/>
    </location>
</feature>
<gene>
    <name evidence="8" type="ORF">niasHT_033425</name>
</gene>
<evidence type="ECO:0000256" key="1">
    <source>
        <dbReference type="ARBA" id="ARBA00004613"/>
    </source>
</evidence>